<feature type="region of interest" description="Disordered" evidence="11">
    <location>
        <begin position="1380"/>
        <end position="1410"/>
    </location>
</feature>
<dbReference type="CDD" id="cd17064">
    <property type="entry name" value="Ubl_TAFs_like"/>
    <property type="match status" value="1"/>
</dbReference>
<dbReference type="STRING" id="981085.W9QXK0"/>
<dbReference type="SMART" id="SM00213">
    <property type="entry name" value="UBQ"/>
    <property type="match status" value="1"/>
</dbReference>
<keyword evidence="9" id="KW-0539">Nucleus</keyword>
<evidence type="ECO:0000256" key="4">
    <source>
        <dbReference type="ARBA" id="ARBA00023015"/>
    </source>
</evidence>
<reference evidence="15" key="1">
    <citation type="submission" date="2013-01" db="EMBL/GenBank/DDBJ databases">
        <title>Draft Genome Sequence of a Mulberry Tree, Morus notabilis C.K. Schneid.</title>
        <authorList>
            <person name="He N."/>
            <person name="Zhao S."/>
        </authorList>
    </citation>
    <scope>NUCLEOTIDE SEQUENCE</scope>
</reference>
<dbReference type="eggNOG" id="KOG0008">
    <property type="taxonomic scope" value="Eukaryota"/>
</dbReference>
<keyword evidence="5" id="KW-0175">Coiled coil</keyword>
<dbReference type="GO" id="GO:0004402">
    <property type="term" value="F:histone acetyltransferase activity"/>
    <property type="evidence" value="ECO:0007669"/>
    <property type="project" value="InterPro"/>
</dbReference>
<feature type="region of interest" description="Disordered" evidence="11">
    <location>
        <begin position="1803"/>
        <end position="1847"/>
    </location>
</feature>
<evidence type="ECO:0000256" key="2">
    <source>
        <dbReference type="ARBA" id="ARBA00009064"/>
    </source>
</evidence>
<dbReference type="Pfam" id="PF00240">
    <property type="entry name" value="ubiquitin"/>
    <property type="match status" value="1"/>
</dbReference>
<dbReference type="SUPFAM" id="SSF54236">
    <property type="entry name" value="Ubiquitin-like"/>
    <property type="match status" value="1"/>
</dbReference>
<dbReference type="InterPro" id="IPR040240">
    <property type="entry name" value="TAF1"/>
</dbReference>
<dbReference type="SMART" id="SM00297">
    <property type="entry name" value="BROMO"/>
    <property type="match status" value="1"/>
</dbReference>
<keyword evidence="15" id="KW-1185">Reference proteome</keyword>
<keyword evidence="14" id="KW-0648">Protein biosynthesis</keyword>
<keyword evidence="7" id="KW-0010">Activator</keyword>
<dbReference type="PANTHER" id="PTHR13900:SF0">
    <property type="entry name" value="TRANSCRIPTION INITIATION FACTOR TFIID SUBUNIT 1"/>
    <property type="match status" value="1"/>
</dbReference>
<dbReference type="GO" id="GO:0003743">
    <property type="term" value="F:translation initiation factor activity"/>
    <property type="evidence" value="ECO:0007669"/>
    <property type="project" value="UniProtKB-KW"/>
</dbReference>
<name>W9QXK0_9ROSA</name>
<dbReference type="FunFam" id="3.10.20.90:FF:000223">
    <property type="entry name" value="Transcription initiation factor TFIID subunit 1"/>
    <property type="match status" value="1"/>
</dbReference>
<dbReference type="GO" id="GO:0016251">
    <property type="term" value="F:RNA polymerase II general transcription initiation factor activity"/>
    <property type="evidence" value="ECO:0007669"/>
    <property type="project" value="InterPro"/>
</dbReference>
<dbReference type="Gene3D" id="1.20.920.10">
    <property type="entry name" value="Bromodomain-like"/>
    <property type="match status" value="1"/>
</dbReference>
<sequence>MGWAWGAGKANDAAAPRRGRAGHDWLVGKGVGISSFHKMGYGSDSGSQDGRDEDDEEDYDEGGGSNRLLGFMFGNVDNSGDLDVDYLDEVSDLDAKILVYGYAFQDAKEHLSALADKLGSSLTDIDLSIKSPQISADVVEQAFLDRFHFVALMPDYDEKAEDAVDYEDIDEQYEGPEIQAASEEDYLLPKKEFFSTELSLAALKPTASVFDDENYDEETEQENEVVENTVDAQTIIVSGEQSKSPEVDFTIEKTFEDDHQTVSQDAETLVSEEEEFQDELSDKGSSRLPVLCIEDEKVILRFSEIFAIHKPLKKREKRDHKYSFLRDRYKSTDVSIMVEEDEEEFLKGSSQGFISLKQEDFYKHENDVSIFDDDESESEKSGAFQGTPAAGSHDGLRKDSCFRAEPMKKDLLAEISVGRKSPLGPTLYPLDQLDWEVGIVWDNSPVAENSVENCKIAGPDLEASVDSDTEPESGMQKLLLEPLPEADDKPQETFFHGSPVILEDFGSETSSRPSSLTFSEGRYHPQLLRLESRLEVDNFNQDDGRTDKVNEKQLHQTNAVRNFNKLISQNRDMLEGSWLDAIIWEQDTHVRKPKLIFDLQDEQMLFEILDDKDDKNLRLHAGAMVITRSVKSSYGDSLELPGHGGQSGWRYVSNDKHYSNRKTSQQMKSNSKKRTAQGIKIYHSQPALTLQTMKLKLSNKDIANFHRPKGLWYPHDNEVAVKEQGKLPTQGPMKIIIKSLGGKGSKLHVDAEETISSVKAKASKKLDFKSSEMVTMFYLRKELEDDKSLAAQNVQPNSLIHLVRTKIHLLPRAQKLPSENKSFRPPGAFKKKSDLSVKDGHVFLMEYCEERPLLLSNIGMGARLCTYYQKSAPDDQTASLLRSTNSSLGHIIALNPADKSPFLGDIKPGCSQSSLETNMYRAPIFSHKVPSTDYLLVRSAKGKLSLRRIDRVNVVGQQEPLMEVMSPGTKNLQNYMINRLLVHMCREFRAAEKRGLLPCIRADELPSQFPYLSEVFFRKKLKELAYLQRGSKGQWIWVKKRNFRIFSEDELRNMVKPEEVCAYESMQAGLYRLKHLGITETQPSSISSAMSRLPDEAIALAAASHIERELQITPWNLSSNFVASTQGKENIERLEITGVGDPSGRGLGFSYARATPKASVSSAVVKKKAVAGRGGSTVTGTDADLRRLSMEAAREVLLKFDVPDEVIAKQTRWHRIAMIRKLSSEQAESGVKVDPTTISKYARGQRMSFLQLQQQTREKCQEIWDRQVQSLSAFEGDENESDSEENNSDLDSFAGDLENLLDAEECEEEVEGNHDSKYDKADGVKGLKMRRRPSLAQAEEEIEDEAAEAAELCRLLMDGKVHLWKEPSAFLHADHSSFFTDDETERKKKKKERSMGEGAGLTPGSRSNLGFQSADRVKQITIANQPAGSYASIDNTAVETKVVENLLKKNKPGKMKAKKKNDDIVDMSLTNKKIKIAVDGTFKEKKSARDNFVCGACGQLGHMRTNKNCPKYGELDTHVETPDLEKVPGKSTTLNASGPSPIKTVTKKLIPKSATKIALVEASEGENSSPSTKVVPLKFKCSSTDNVPEKFTLGLTQITDQPITSDAETGKSTVKVNKIIISNKQKTEDVHVGSHKPPIVIRPPTDTDKGQGELQKPTIFIRPPANTERDRVESHKISKRPPKEREREQSHKKIIIKRPKEVIDLDQFSQHGGTGIEHRKTKRIVELSSFEMHRKPENIHPAQLFKKKAKDNRKWLEEQEKRRNEERLREERARRFREEEMRMLEEQERLAEIRRFEAAMRREREEEERQKAKKKKNKKRPEISDEYMEDSRSSRFEKRMPERERSAKRRPIVELARYGTDNAATTKRRRGGEVGLANILEHIVETLKDRYEVSYLFLKPVSKKEAPDYVDIIDRPMDLSTIKEKVRKMEYRSREQFRHDVWQIAFNAHKYNDGRNPGIPPLADQLLELCDYILNENDESLTAAESGIESRDI</sequence>
<dbReference type="Proteomes" id="UP000030645">
    <property type="component" value="Unassembled WGS sequence"/>
</dbReference>
<evidence type="ECO:0000256" key="9">
    <source>
        <dbReference type="ARBA" id="ARBA00023242"/>
    </source>
</evidence>
<feature type="region of interest" description="Disordered" evidence="11">
    <location>
        <begin position="372"/>
        <end position="398"/>
    </location>
</feature>
<organism evidence="14 15">
    <name type="scientific">Morus notabilis</name>
    <dbReference type="NCBI Taxonomy" id="981085"/>
    <lineage>
        <taxon>Eukaryota</taxon>
        <taxon>Viridiplantae</taxon>
        <taxon>Streptophyta</taxon>
        <taxon>Embryophyta</taxon>
        <taxon>Tracheophyta</taxon>
        <taxon>Spermatophyta</taxon>
        <taxon>Magnoliopsida</taxon>
        <taxon>eudicotyledons</taxon>
        <taxon>Gunneridae</taxon>
        <taxon>Pentapetalae</taxon>
        <taxon>rosids</taxon>
        <taxon>fabids</taxon>
        <taxon>Rosales</taxon>
        <taxon>Moraceae</taxon>
        <taxon>Moreae</taxon>
        <taxon>Morus</taxon>
    </lineage>
</organism>
<evidence type="ECO:0000256" key="5">
    <source>
        <dbReference type="ARBA" id="ARBA00023054"/>
    </source>
</evidence>
<evidence type="ECO:0000313" key="15">
    <source>
        <dbReference type="Proteomes" id="UP000030645"/>
    </source>
</evidence>
<evidence type="ECO:0000313" key="14">
    <source>
        <dbReference type="EMBL" id="EXB57308.1"/>
    </source>
</evidence>
<evidence type="ECO:0000256" key="3">
    <source>
        <dbReference type="ARBA" id="ARBA00022853"/>
    </source>
</evidence>
<feature type="compositionally biased region" description="Acidic residues" evidence="11">
    <location>
        <begin position="1275"/>
        <end position="1288"/>
    </location>
</feature>
<comment type="subcellular location">
    <subcellularLocation>
        <location evidence="1">Nucleus</location>
    </subcellularLocation>
</comment>
<dbReference type="PANTHER" id="PTHR13900">
    <property type="entry name" value="TRANSCRIPTION INITIATION FACTOR TFIID"/>
    <property type="match status" value="1"/>
</dbReference>
<evidence type="ECO:0000256" key="10">
    <source>
        <dbReference type="PROSITE-ProRule" id="PRU00035"/>
    </source>
</evidence>
<dbReference type="Gene3D" id="3.10.20.90">
    <property type="entry name" value="Phosphatidylinositol 3-kinase Catalytic Subunit, Chain A, domain 1"/>
    <property type="match status" value="1"/>
</dbReference>
<evidence type="ECO:0000256" key="1">
    <source>
        <dbReference type="ARBA" id="ARBA00004123"/>
    </source>
</evidence>
<feature type="compositionally biased region" description="Basic and acidic residues" evidence="11">
    <location>
        <begin position="1752"/>
        <end position="1769"/>
    </location>
</feature>
<evidence type="ECO:0000256" key="7">
    <source>
        <dbReference type="ARBA" id="ARBA00023159"/>
    </source>
</evidence>
<dbReference type="PRINTS" id="PR00503">
    <property type="entry name" value="BROMODOMAIN"/>
</dbReference>
<keyword evidence="8" id="KW-0804">Transcription</keyword>
<keyword evidence="3" id="KW-0156">Chromatin regulator</keyword>
<dbReference type="InterPro" id="IPR036427">
    <property type="entry name" value="Bromodomain-like_sf"/>
</dbReference>
<evidence type="ECO:0000259" key="12">
    <source>
        <dbReference type="PROSITE" id="PS50014"/>
    </source>
</evidence>
<feature type="region of interest" description="Disordered" evidence="11">
    <location>
        <begin position="1748"/>
        <end position="1769"/>
    </location>
</feature>
<keyword evidence="6 10" id="KW-0103">Bromodomain</keyword>
<keyword evidence="14" id="KW-0396">Initiation factor</keyword>
<feature type="region of interest" description="Disordered" evidence="11">
    <location>
        <begin position="1273"/>
        <end position="1293"/>
    </location>
</feature>
<feature type="domain" description="Bromo" evidence="12">
    <location>
        <begin position="1889"/>
        <end position="1959"/>
    </location>
</feature>
<dbReference type="InterPro" id="IPR022591">
    <property type="entry name" value="TAF1_HAT_dom"/>
</dbReference>
<dbReference type="GO" id="GO:0017025">
    <property type="term" value="F:TBP-class protein binding"/>
    <property type="evidence" value="ECO:0007669"/>
    <property type="project" value="InterPro"/>
</dbReference>
<dbReference type="SUPFAM" id="SSF47370">
    <property type="entry name" value="Bromodomain"/>
    <property type="match status" value="1"/>
</dbReference>
<feature type="compositionally biased region" description="Basic and acidic residues" evidence="11">
    <location>
        <begin position="1667"/>
        <end position="1691"/>
    </location>
</feature>
<dbReference type="GO" id="GO:0005669">
    <property type="term" value="C:transcription factor TFIID complex"/>
    <property type="evidence" value="ECO:0007669"/>
    <property type="project" value="InterPro"/>
</dbReference>
<dbReference type="FunFam" id="1.20.920.10:FF:000043">
    <property type="entry name" value="Transcription initiation factor TFIID subunit 1"/>
    <property type="match status" value="1"/>
</dbReference>
<dbReference type="InterPro" id="IPR029071">
    <property type="entry name" value="Ubiquitin-like_domsf"/>
</dbReference>
<dbReference type="EMBL" id="KE344341">
    <property type="protein sequence ID" value="EXB57308.1"/>
    <property type="molecule type" value="Genomic_DNA"/>
</dbReference>
<feature type="region of interest" description="Disordered" evidence="11">
    <location>
        <begin position="38"/>
        <end position="61"/>
    </location>
</feature>
<dbReference type="InterPro" id="IPR000626">
    <property type="entry name" value="Ubiquitin-like_dom"/>
</dbReference>
<feature type="region of interest" description="Disordered" evidence="11">
    <location>
        <begin position="1627"/>
        <end position="1691"/>
    </location>
</feature>
<evidence type="ECO:0000259" key="13">
    <source>
        <dbReference type="PROSITE" id="PS50053"/>
    </source>
</evidence>
<dbReference type="Pfam" id="PF00439">
    <property type="entry name" value="Bromodomain"/>
    <property type="match status" value="1"/>
</dbReference>
<evidence type="ECO:0000256" key="8">
    <source>
        <dbReference type="ARBA" id="ARBA00023163"/>
    </source>
</evidence>
<dbReference type="Pfam" id="PF12157">
    <property type="entry name" value="DUF3591"/>
    <property type="match status" value="1"/>
</dbReference>
<evidence type="ECO:0000256" key="11">
    <source>
        <dbReference type="SAM" id="MobiDB-lite"/>
    </source>
</evidence>
<dbReference type="GO" id="GO:0051123">
    <property type="term" value="P:RNA polymerase II preinitiation complex assembly"/>
    <property type="evidence" value="ECO:0007669"/>
    <property type="project" value="TreeGrafter"/>
</dbReference>
<dbReference type="InterPro" id="IPR001487">
    <property type="entry name" value="Bromodomain"/>
</dbReference>
<feature type="compositionally biased region" description="Acidic residues" evidence="11">
    <location>
        <begin position="51"/>
        <end position="61"/>
    </location>
</feature>
<keyword evidence="4" id="KW-0805">Transcription regulation</keyword>
<dbReference type="PROSITE" id="PS50053">
    <property type="entry name" value="UBIQUITIN_2"/>
    <property type="match status" value="1"/>
</dbReference>
<protein>
    <submittedName>
        <fullName evidence="14">Transcription initiation factor TFIID subunit 1-A</fullName>
    </submittedName>
</protein>
<accession>W9QXK0</accession>
<feature type="compositionally biased region" description="Basic and acidic residues" evidence="11">
    <location>
        <begin position="1829"/>
        <end position="1845"/>
    </location>
</feature>
<proteinExistence type="inferred from homology"/>
<dbReference type="PROSITE" id="PS50014">
    <property type="entry name" value="BROMODOMAIN_2"/>
    <property type="match status" value="1"/>
</dbReference>
<feature type="domain" description="Ubiquitin-like" evidence="13">
    <location>
        <begin position="733"/>
        <end position="803"/>
    </location>
</feature>
<evidence type="ECO:0000256" key="6">
    <source>
        <dbReference type="ARBA" id="ARBA00023117"/>
    </source>
</evidence>
<gene>
    <name evidence="14" type="ORF">L484_011395</name>
</gene>
<comment type="similarity">
    <text evidence="2">Belongs to the TAF1 family.</text>
</comment>